<feature type="compositionally biased region" description="Polar residues" evidence="2">
    <location>
        <begin position="215"/>
        <end position="228"/>
    </location>
</feature>
<gene>
    <name evidence="3" type="ORF">BT96DRAFT_998783</name>
</gene>
<feature type="region of interest" description="Disordered" evidence="2">
    <location>
        <begin position="508"/>
        <end position="538"/>
    </location>
</feature>
<dbReference type="PANTHER" id="PTHR13037:SF24">
    <property type="entry name" value="POLYCOMB PROTEIN PCL-RELATED"/>
    <property type="match status" value="1"/>
</dbReference>
<evidence type="ECO:0000313" key="4">
    <source>
        <dbReference type="Proteomes" id="UP000799118"/>
    </source>
</evidence>
<sequence>MPEEMLKQRGPRGSKFYNKKRGLQDDKPVEEFKSFILYNYPTMSKRKNVFILDECDDEDAEIDRETDIEDRLSWGNSDDDRAMEEEALKSQHVKATDHSGDPEETQEGLRQSRIASDAETREERAIRAEAWASRTTKMHREREKQKSESVPLRSANHVSPMDAVIASWEKKAEELEQCKQAPRASMSNHSHYSKSRHSRPQNSDPRPQKKARFLESSNPPQTSHSFASNDHGRDSLFQEVHAAYDWSDEDDDDPDPHPNKATPQQRATVRKGLREFAESRGFESKSAKKSRKRREKKLRQALTGLPPVPPAFPTAPPAPPNVHFTAPPASPAPFAAPPTSPAPPTAPPAIPSVTPYAPNTVPFSQAPEEHLDELGLPELDYVDDDVIYEPNHVHEMDHLDGGHDYNDNAYMIEENPIYNLLTPLSPDQTLTDGELLSLLDSTPAAPIGTLDMDPPDSQADPMANSGTDPMEEFLQAISYNPLEDSYLSQKYNNPNEHLFARIASTMYASDPPREPESSSPEDEPGDDSDHSWDSDEESLDGDVAELWPSLSIYGTTSIWAMILSRRHSARSTLEVSTSKRPACLPKIISLRITSNLSLASPTRTPGVFSLSIILRRAFFPIPCISSQTGLKTPPWPRALIKKGLYRQDVGLVVTDKFKEARGSERIIVVVPRLKLPSLEQANPKETDKNRTHQRRPKTPLDSSSPHAIAQRFGLNVQLICRHESCSEREPDECPHGDKRYRLFGQVIDAASGFVVLKKSIHDIEEAVTISDRDLALFKERLSDLWNNVHDPPRPQSWSLVASERVEVNGLIGITDGALGEIVSTEPKVCIVRLDVEDAEHPVPYRYLRKFLRVGDVVGVPKNIPGLRQLNQNLIAESGLAHTEVERVQTPDEGFVVAVTKDMVDVYLKELELLLTLHRNSVRFITVANTASYPSQMSLLPKELPSPVKWRDHFGVVNESALQVISRMTHHVDYGTGLYTGQTPYEGLEVILQGTHQKRGNRMTVKGMRADPKFKSGLGVTLQTRMVQSVVSADAEYDYDHIRRADNHRFLHDLTQPPGMNEPIHGVSTNSYFTFKLGYVPTYTLREKMEFGIIPSPVVPQAPIHSLPPSFPSHEQSPLTSIDGIPGSTPAWTREEQAELRAGVDTWNPSSPTYWFANLELRKSLAGLDVKIATVSSGDQRAEICTVDGDIVVKEVSMVSNRRQYGRILDASEISTERCTWDVGELRTSQHLFVVARGKYVGRICRRVGYRQNATHAYVDFDFVVRAITLTKDSSLHGGNTMIEALDPYVAAVFEVDRKDLLVIAITAKQQKQGRDLVKKLQEIDWNKGLLDWNQRL</sequence>
<protein>
    <submittedName>
        <fullName evidence="3">Uncharacterized protein</fullName>
    </submittedName>
</protein>
<feature type="region of interest" description="Disordered" evidence="2">
    <location>
        <begin position="174"/>
        <end position="346"/>
    </location>
</feature>
<evidence type="ECO:0000256" key="1">
    <source>
        <dbReference type="ARBA" id="ARBA00022581"/>
    </source>
</evidence>
<feature type="region of interest" description="Disordered" evidence="2">
    <location>
        <begin position="62"/>
        <end position="81"/>
    </location>
</feature>
<evidence type="ECO:0000256" key="2">
    <source>
        <dbReference type="SAM" id="MobiDB-lite"/>
    </source>
</evidence>
<name>A0A6A4HAJ1_9AGAR</name>
<dbReference type="Proteomes" id="UP000799118">
    <property type="component" value="Unassembled WGS sequence"/>
</dbReference>
<feature type="compositionally biased region" description="Basic residues" evidence="2">
    <location>
        <begin position="287"/>
        <end position="299"/>
    </location>
</feature>
<feature type="compositionally biased region" description="Pro residues" evidence="2">
    <location>
        <begin position="328"/>
        <end position="346"/>
    </location>
</feature>
<feature type="region of interest" description="Disordered" evidence="2">
    <location>
        <begin position="446"/>
        <end position="468"/>
    </location>
</feature>
<accession>A0A6A4HAJ1</accession>
<feature type="compositionally biased region" description="Pro residues" evidence="2">
    <location>
        <begin position="306"/>
        <end position="320"/>
    </location>
</feature>
<evidence type="ECO:0000313" key="3">
    <source>
        <dbReference type="EMBL" id="KAE9394155.1"/>
    </source>
</evidence>
<feature type="compositionally biased region" description="Basic and acidic residues" evidence="2">
    <location>
        <begin position="63"/>
        <end position="81"/>
    </location>
</feature>
<organism evidence="3 4">
    <name type="scientific">Gymnopus androsaceus JB14</name>
    <dbReference type="NCBI Taxonomy" id="1447944"/>
    <lineage>
        <taxon>Eukaryota</taxon>
        <taxon>Fungi</taxon>
        <taxon>Dikarya</taxon>
        <taxon>Basidiomycota</taxon>
        <taxon>Agaricomycotina</taxon>
        <taxon>Agaricomycetes</taxon>
        <taxon>Agaricomycetidae</taxon>
        <taxon>Agaricales</taxon>
        <taxon>Marasmiineae</taxon>
        <taxon>Omphalotaceae</taxon>
        <taxon>Gymnopus</taxon>
    </lineage>
</organism>
<feature type="compositionally biased region" description="Basic and acidic residues" evidence="2">
    <location>
        <begin position="272"/>
        <end position="286"/>
    </location>
</feature>
<feature type="compositionally biased region" description="Basic and acidic residues" evidence="2">
    <location>
        <begin position="116"/>
        <end position="127"/>
    </location>
</feature>
<feature type="region of interest" description="Disordered" evidence="2">
    <location>
        <begin position="86"/>
        <end position="158"/>
    </location>
</feature>
<keyword evidence="4" id="KW-1185">Reference proteome</keyword>
<feature type="compositionally biased region" description="Basic residues" evidence="2">
    <location>
        <begin position="9"/>
        <end position="21"/>
    </location>
</feature>
<keyword evidence="1" id="KW-0945">Host-virus interaction</keyword>
<feature type="region of interest" description="Disordered" evidence="2">
    <location>
        <begin position="1"/>
        <end position="22"/>
    </location>
</feature>
<reference evidence="3" key="1">
    <citation type="journal article" date="2019" name="Environ. Microbiol.">
        <title>Fungal ecological strategies reflected in gene transcription - a case study of two litter decomposers.</title>
        <authorList>
            <person name="Barbi F."/>
            <person name="Kohler A."/>
            <person name="Barry K."/>
            <person name="Baskaran P."/>
            <person name="Daum C."/>
            <person name="Fauchery L."/>
            <person name="Ihrmark K."/>
            <person name="Kuo A."/>
            <person name="LaButti K."/>
            <person name="Lipzen A."/>
            <person name="Morin E."/>
            <person name="Grigoriev I.V."/>
            <person name="Henrissat B."/>
            <person name="Lindahl B."/>
            <person name="Martin F."/>
        </authorList>
    </citation>
    <scope>NUCLEOTIDE SEQUENCE</scope>
    <source>
        <strain evidence="3">JB14</strain>
    </source>
</reference>
<dbReference type="OrthoDB" id="3132191at2759"/>
<dbReference type="PANTHER" id="PTHR13037">
    <property type="entry name" value="FORMIN"/>
    <property type="match status" value="1"/>
</dbReference>
<feature type="compositionally biased region" description="Basic and acidic residues" evidence="2">
    <location>
        <begin position="86"/>
        <end position="101"/>
    </location>
</feature>
<feature type="compositionally biased region" description="Basic and acidic residues" evidence="2">
    <location>
        <begin position="138"/>
        <end position="147"/>
    </location>
</feature>
<dbReference type="EMBL" id="ML769556">
    <property type="protein sequence ID" value="KAE9394155.1"/>
    <property type="molecule type" value="Genomic_DNA"/>
</dbReference>
<proteinExistence type="predicted"/>
<feature type="region of interest" description="Disordered" evidence="2">
    <location>
        <begin position="679"/>
        <end position="704"/>
    </location>
</feature>